<evidence type="ECO:0000256" key="5">
    <source>
        <dbReference type="SAM" id="Phobius"/>
    </source>
</evidence>
<feature type="domain" description="NfeD-like C-terminal" evidence="6">
    <location>
        <begin position="92"/>
        <end position="146"/>
    </location>
</feature>
<keyword evidence="4 5" id="KW-0472">Membrane</keyword>
<comment type="caution">
    <text evidence="7">The sequence shown here is derived from an EMBL/GenBank/DDBJ whole genome shotgun (WGS) entry which is preliminary data.</text>
</comment>
<dbReference type="PANTHER" id="PTHR33507:SF3">
    <property type="entry name" value="INNER MEMBRANE PROTEIN YBBJ"/>
    <property type="match status" value="1"/>
</dbReference>
<dbReference type="Pfam" id="PF01957">
    <property type="entry name" value="NfeD"/>
    <property type="match status" value="1"/>
</dbReference>
<keyword evidence="3 5" id="KW-1133">Transmembrane helix</keyword>
<organism evidence="7 8">
    <name type="scientific">Aurantiacibacter gilvus</name>
    <dbReference type="NCBI Taxonomy" id="3139141"/>
    <lineage>
        <taxon>Bacteria</taxon>
        <taxon>Pseudomonadati</taxon>
        <taxon>Pseudomonadota</taxon>
        <taxon>Alphaproteobacteria</taxon>
        <taxon>Sphingomonadales</taxon>
        <taxon>Erythrobacteraceae</taxon>
        <taxon>Aurantiacibacter</taxon>
    </lineage>
</organism>
<evidence type="ECO:0000256" key="2">
    <source>
        <dbReference type="ARBA" id="ARBA00022692"/>
    </source>
</evidence>
<reference evidence="7 8" key="1">
    <citation type="submission" date="2024-04" db="EMBL/GenBank/DDBJ databases">
        <title>Aurantiacibacter sp. DGU6 16S ribosomal RNA gene Genome sequencing and assembly.</title>
        <authorList>
            <person name="Park S."/>
        </authorList>
    </citation>
    <scope>NUCLEOTIDE SEQUENCE [LARGE SCALE GENOMIC DNA]</scope>
    <source>
        <strain evidence="7 8">DGU6</strain>
    </source>
</reference>
<dbReference type="SUPFAM" id="SSF141322">
    <property type="entry name" value="NfeD domain-like"/>
    <property type="match status" value="1"/>
</dbReference>
<dbReference type="RefSeq" id="WP_341671616.1">
    <property type="nucleotide sequence ID" value="NZ_JBBYHV010000001.1"/>
</dbReference>
<dbReference type="InterPro" id="IPR052165">
    <property type="entry name" value="Membrane_assoc_protease"/>
</dbReference>
<dbReference type="PANTHER" id="PTHR33507">
    <property type="entry name" value="INNER MEMBRANE PROTEIN YBBJ"/>
    <property type="match status" value="1"/>
</dbReference>
<dbReference type="InterPro" id="IPR002810">
    <property type="entry name" value="NfeD-like_C"/>
</dbReference>
<name>A0ABU9I9I6_9SPHN</name>
<evidence type="ECO:0000313" key="7">
    <source>
        <dbReference type="EMBL" id="MEL1249075.1"/>
    </source>
</evidence>
<accession>A0ABU9I9I6</accession>
<keyword evidence="8" id="KW-1185">Reference proteome</keyword>
<sequence>MDWLENLDPHYIWLAIGLALGAAEILVPGVFLIWLAGAAIITGLLAWVLPIGLPLQIVIFAALAIAAVFAGRVYLRAHPIIDADPKMNKRGERLAGEVAVVTEAIEAGRGRVKLGDSEWNVRGPDAAVGERVQITGNDGAVLLVDKMD</sequence>
<dbReference type="EMBL" id="JBBYHV010000001">
    <property type="protein sequence ID" value="MEL1249075.1"/>
    <property type="molecule type" value="Genomic_DNA"/>
</dbReference>
<feature type="transmembrane region" description="Helical" evidence="5">
    <location>
        <begin position="12"/>
        <end position="41"/>
    </location>
</feature>
<dbReference type="Gene3D" id="2.40.50.140">
    <property type="entry name" value="Nucleic acid-binding proteins"/>
    <property type="match status" value="1"/>
</dbReference>
<gene>
    <name evidence="7" type="ORF">AAEO60_00160</name>
</gene>
<comment type="subcellular location">
    <subcellularLocation>
        <location evidence="1">Membrane</location>
        <topology evidence="1">Multi-pass membrane protein</topology>
    </subcellularLocation>
</comment>
<dbReference type="InterPro" id="IPR012340">
    <property type="entry name" value="NA-bd_OB-fold"/>
</dbReference>
<evidence type="ECO:0000256" key="4">
    <source>
        <dbReference type="ARBA" id="ARBA00023136"/>
    </source>
</evidence>
<keyword evidence="2 5" id="KW-0812">Transmembrane</keyword>
<proteinExistence type="predicted"/>
<protein>
    <submittedName>
        <fullName evidence="7">NfeD family protein</fullName>
    </submittedName>
</protein>
<evidence type="ECO:0000313" key="8">
    <source>
        <dbReference type="Proteomes" id="UP001497045"/>
    </source>
</evidence>
<evidence type="ECO:0000259" key="6">
    <source>
        <dbReference type="Pfam" id="PF01957"/>
    </source>
</evidence>
<feature type="transmembrane region" description="Helical" evidence="5">
    <location>
        <begin position="47"/>
        <end position="70"/>
    </location>
</feature>
<evidence type="ECO:0000256" key="3">
    <source>
        <dbReference type="ARBA" id="ARBA00022989"/>
    </source>
</evidence>
<dbReference type="Proteomes" id="UP001497045">
    <property type="component" value="Unassembled WGS sequence"/>
</dbReference>
<evidence type="ECO:0000256" key="1">
    <source>
        <dbReference type="ARBA" id="ARBA00004141"/>
    </source>
</evidence>